<evidence type="ECO:0000256" key="1">
    <source>
        <dbReference type="SAM" id="MobiDB-lite"/>
    </source>
</evidence>
<evidence type="ECO:0000313" key="3">
    <source>
        <dbReference type="EMBL" id="KAJ4478759.1"/>
    </source>
</evidence>
<keyword evidence="2" id="KW-0732">Signal</keyword>
<dbReference type="Proteomes" id="UP001150238">
    <property type="component" value="Unassembled WGS sequence"/>
</dbReference>
<gene>
    <name evidence="3" type="ORF">C8J55DRAFT_514876</name>
</gene>
<feature type="region of interest" description="Disordered" evidence="1">
    <location>
        <begin position="175"/>
        <end position="216"/>
    </location>
</feature>
<reference evidence="3" key="2">
    <citation type="journal article" date="2023" name="Proc. Natl. Acad. Sci. U.S.A.">
        <title>A global phylogenomic analysis of the shiitake genus Lentinula.</title>
        <authorList>
            <person name="Sierra-Patev S."/>
            <person name="Min B."/>
            <person name="Naranjo-Ortiz M."/>
            <person name="Looney B."/>
            <person name="Konkel Z."/>
            <person name="Slot J.C."/>
            <person name="Sakamoto Y."/>
            <person name="Steenwyk J.L."/>
            <person name="Rokas A."/>
            <person name="Carro J."/>
            <person name="Camarero S."/>
            <person name="Ferreira P."/>
            <person name="Molpeceres G."/>
            <person name="Ruiz-Duenas F.J."/>
            <person name="Serrano A."/>
            <person name="Henrissat B."/>
            <person name="Drula E."/>
            <person name="Hughes K.W."/>
            <person name="Mata J.L."/>
            <person name="Ishikawa N.K."/>
            <person name="Vargas-Isla R."/>
            <person name="Ushijima S."/>
            <person name="Smith C.A."/>
            <person name="Donoghue J."/>
            <person name="Ahrendt S."/>
            <person name="Andreopoulos W."/>
            <person name="He G."/>
            <person name="LaButti K."/>
            <person name="Lipzen A."/>
            <person name="Ng V."/>
            <person name="Riley R."/>
            <person name="Sandor L."/>
            <person name="Barry K."/>
            <person name="Martinez A.T."/>
            <person name="Xiao Y."/>
            <person name="Gibbons J.G."/>
            <person name="Terashima K."/>
            <person name="Grigoriev I.V."/>
            <person name="Hibbett D."/>
        </authorList>
    </citation>
    <scope>NUCLEOTIDE SEQUENCE</scope>
    <source>
        <strain evidence="3">Sp2 HRB7682 ss15</strain>
    </source>
</reference>
<feature type="compositionally biased region" description="Polar residues" evidence="1">
    <location>
        <begin position="175"/>
        <end position="195"/>
    </location>
</feature>
<protein>
    <submittedName>
        <fullName evidence="3">Uncharacterized protein</fullName>
    </submittedName>
</protein>
<dbReference type="EMBL" id="JANVFS010000017">
    <property type="protein sequence ID" value="KAJ4478759.1"/>
    <property type="molecule type" value="Genomic_DNA"/>
</dbReference>
<feature type="compositionally biased region" description="Polar residues" evidence="1">
    <location>
        <begin position="203"/>
        <end position="216"/>
    </location>
</feature>
<feature type="signal peptide" evidence="2">
    <location>
        <begin position="1"/>
        <end position="27"/>
    </location>
</feature>
<evidence type="ECO:0000313" key="4">
    <source>
        <dbReference type="Proteomes" id="UP001150238"/>
    </source>
</evidence>
<evidence type="ECO:0000256" key="2">
    <source>
        <dbReference type="SAM" id="SignalP"/>
    </source>
</evidence>
<organism evidence="3 4">
    <name type="scientific">Lentinula lateritia</name>
    <dbReference type="NCBI Taxonomy" id="40482"/>
    <lineage>
        <taxon>Eukaryota</taxon>
        <taxon>Fungi</taxon>
        <taxon>Dikarya</taxon>
        <taxon>Basidiomycota</taxon>
        <taxon>Agaricomycotina</taxon>
        <taxon>Agaricomycetes</taxon>
        <taxon>Agaricomycetidae</taxon>
        <taxon>Agaricales</taxon>
        <taxon>Marasmiineae</taxon>
        <taxon>Omphalotaceae</taxon>
        <taxon>Lentinula</taxon>
    </lineage>
</organism>
<name>A0A9W9ACF0_9AGAR</name>
<comment type="caution">
    <text evidence="3">The sequence shown here is derived from an EMBL/GenBank/DDBJ whole genome shotgun (WGS) entry which is preliminary data.</text>
</comment>
<proteinExistence type="predicted"/>
<feature type="chain" id="PRO_5040796210" evidence="2">
    <location>
        <begin position="28"/>
        <end position="245"/>
    </location>
</feature>
<accession>A0A9W9ACF0</accession>
<sequence>MIHTRQSSLFFLLFFGLCLLNIRFVAARLYPTRPVNSTVYHCGKCDPITWVDDGKNPSMQNLGLLTVDLYCRGQYIFTIEQTDPDAEMLMFCPPSPDDFQWPQNCDGYTLLFNGDNPSENSTIYTHDFHISGTSRAARFDIKNHTVDENPILRTALGVSPPSTLSSTAFVNLPTPTAPASTVNGRPQSSDTSATTVYADPLPGSNNANRPHHNSASFSRGVDMEKLKFRFVFIVWPALIGISMAL</sequence>
<reference evidence="3" key="1">
    <citation type="submission" date="2022-08" db="EMBL/GenBank/DDBJ databases">
        <authorList>
            <consortium name="DOE Joint Genome Institute"/>
            <person name="Min B."/>
            <person name="Riley R."/>
            <person name="Sierra-Patev S."/>
            <person name="Naranjo-Ortiz M."/>
            <person name="Looney B."/>
            <person name="Konkel Z."/>
            <person name="Slot J.C."/>
            <person name="Sakamoto Y."/>
            <person name="Steenwyk J.L."/>
            <person name="Rokas A."/>
            <person name="Carro J."/>
            <person name="Camarero S."/>
            <person name="Ferreira P."/>
            <person name="Molpeceres G."/>
            <person name="Ruiz-Duenas F.J."/>
            <person name="Serrano A."/>
            <person name="Henrissat B."/>
            <person name="Drula E."/>
            <person name="Hughes K.W."/>
            <person name="Mata J.L."/>
            <person name="Ishikawa N.K."/>
            <person name="Vargas-Isla R."/>
            <person name="Ushijima S."/>
            <person name="Smith C.A."/>
            <person name="Ahrendt S."/>
            <person name="Andreopoulos W."/>
            <person name="He G."/>
            <person name="Labutti K."/>
            <person name="Lipzen A."/>
            <person name="Ng V."/>
            <person name="Sandor L."/>
            <person name="Barry K."/>
            <person name="Martinez A.T."/>
            <person name="Xiao Y."/>
            <person name="Gibbons J.G."/>
            <person name="Terashima K."/>
            <person name="Hibbett D.S."/>
            <person name="Grigoriev I.V."/>
        </authorList>
    </citation>
    <scope>NUCLEOTIDE SEQUENCE</scope>
    <source>
        <strain evidence="3">Sp2 HRB7682 ss15</strain>
    </source>
</reference>
<dbReference type="AlphaFoldDB" id="A0A9W9ACF0"/>